<protein>
    <submittedName>
        <fullName evidence="1">Uncharacterized protein</fullName>
    </submittedName>
</protein>
<proteinExistence type="predicted"/>
<dbReference type="EMBL" id="MU267682">
    <property type="protein sequence ID" value="KAH7911328.1"/>
    <property type="molecule type" value="Genomic_DNA"/>
</dbReference>
<accession>A0ACB8AEM1</accession>
<organism evidence="1 2">
    <name type="scientific">Hygrophoropsis aurantiaca</name>
    <dbReference type="NCBI Taxonomy" id="72124"/>
    <lineage>
        <taxon>Eukaryota</taxon>
        <taxon>Fungi</taxon>
        <taxon>Dikarya</taxon>
        <taxon>Basidiomycota</taxon>
        <taxon>Agaricomycotina</taxon>
        <taxon>Agaricomycetes</taxon>
        <taxon>Agaricomycetidae</taxon>
        <taxon>Boletales</taxon>
        <taxon>Coniophorineae</taxon>
        <taxon>Hygrophoropsidaceae</taxon>
        <taxon>Hygrophoropsis</taxon>
    </lineage>
</organism>
<dbReference type="Proteomes" id="UP000790377">
    <property type="component" value="Unassembled WGS sequence"/>
</dbReference>
<comment type="caution">
    <text evidence="1">The sequence shown here is derived from an EMBL/GenBank/DDBJ whole genome shotgun (WGS) entry which is preliminary data.</text>
</comment>
<sequence length="164" mass="17951">MKSITYQVAAILTGCLVFATASPAPLSDKCYYLPLPNIPPSAANRTVPWGEPTITFPNGTTCCSSLDQVRTQLDTIDAQLLEVLAQRAAYVAEATRFKPTESSVDVPSRDQQVLQEAVDGAPAVHLPQIIAQQVYESILNASIYFEDCIVRLFFDCYRHIGQLG</sequence>
<evidence type="ECO:0000313" key="2">
    <source>
        <dbReference type="Proteomes" id="UP000790377"/>
    </source>
</evidence>
<evidence type="ECO:0000313" key="1">
    <source>
        <dbReference type="EMBL" id="KAH7911328.1"/>
    </source>
</evidence>
<gene>
    <name evidence="1" type="ORF">BJ138DRAFT_1006882</name>
</gene>
<reference evidence="1" key="1">
    <citation type="journal article" date="2021" name="New Phytol.">
        <title>Evolutionary innovations through gain and loss of genes in the ectomycorrhizal Boletales.</title>
        <authorList>
            <person name="Wu G."/>
            <person name="Miyauchi S."/>
            <person name="Morin E."/>
            <person name="Kuo A."/>
            <person name="Drula E."/>
            <person name="Varga T."/>
            <person name="Kohler A."/>
            <person name="Feng B."/>
            <person name="Cao Y."/>
            <person name="Lipzen A."/>
            <person name="Daum C."/>
            <person name="Hundley H."/>
            <person name="Pangilinan J."/>
            <person name="Johnson J."/>
            <person name="Barry K."/>
            <person name="LaButti K."/>
            <person name="Ng V."/>
            <person name="Ahrendt S."/>
            <person name="Min B."/>
            <person name="Choi I.G."/>
            <person name="Park H."/>
            <person name="Plett J.M."/>
            <person name="Magnuson J."/>
            <person name="Spatafora J.W."/>
            <person name="Nagy L.G."/>
            <person name="Henrissat B."/>
            <person name="Grigoriev I.V."/>
            <person name="Yang Z.L."/>
            <person name="Xu J."/>
            <person name="Martin F.M."/>
        </authorList>
    </citation>
    <scope>NUCLEOTIDE SEQUENCE</scope>
    <source>
        <strain evidence="1">ATCC 28755</strain>
    </source>
</reference>
<name>A0ACB8AEM1_9AGAM</name>
<keyword evidence="2" id="KW-1185">Reference proteome</keyword>